<dbReference type="AlphaFoldDB" id="A0A2N9IU72"/>
<sequence>MSSEASQVGVKSVKTEATTSGGGPGQPAVSTRAKAMAPPRRGAVMKKILGVRRRARVQSQTNLGMPICFNRRGGSRISRFASTGAELADLLQQEGREPIGGHGWWIGGRGDGREPIYFNTE</sequence>
<protein>
    <submittedName>
        <fullName evidence="2">Uncharacterized protein</fullName>
    </submittedName>
</protein>
<name>A0A2N9IU72_FAGSY</name>
<organism evidence="2">
    <name type="scientific">Fagus sylvatica</name>
    <name type="common">Beechnut</name>
    <dbReference type="NCBI Taxonomy" id="28930"/>
    <lineage>
        <taxon>Eukaryota</taxon>
        <taxon>Viridiplantae</taxon>
        <taxon>Streptophyta</taxon>
        <taxon>Embryophyta</taxon>
        <taxon>Tracheophyta</taxon>
        <taxon>Spermatophyta</taxon>
        <taxon>Magnoliopsida</taxon>
        <taxon>eudicotyledons</taxon>
        <taxon>Gunneridae</taxon>
        <taxon>Pentapetalae</taxon>
        <taxon>rosids</taxon>
        <taxon>fabids</taxon>
        <taxon>Fagales</taxon>
        <taxon>Fagaceae</taxon>
        <taxon>Fagus</taxon>
    </lineage>
</organism>
<evidence type="ECO:0000313" key="2">
    <source>
        <dbReference type="EMBL" id="SPD27935.1"/>
    </source>
</evidence>
<accession>A0A2N9IU72</accession>
<proteinExistence type="predicted"/>
<gene>
    <name evidence="2" type="ORF">FSB_LOCUS55817</name>
</gene>
<evidence type="ECO:0000256" key="1">
    <source>
        <dbReference type="SAM" id="MobiDB-lite"/>
    </source>
</evidence>
<reference evidence="2" key="1">
    <citation type="submission" date="2018-02" db="EMBL/GenBank/DDBJ databases">
        <authorList>
            <person name="Cohen D.B."/>
            <person name="Kent A.D."/>
        </authorList>
    </citation>
    <scope>NUCLEOTIDE SEQUENCE</scope>
</reference>
<feature type="region of interest" description="Disordered" evidence="1">
    <location>
        <begin position="1"/>
        <end position="39"/>
    </location>
</feature>
<dbReference type="EMBL" id="OIVN01006214">
    <property type="protein sequence ID" value="SPD27935.1"/>
    <property type="molecule type" value="Genomic_DNA"/>
</dbReference>